<proteinExistence type="predicted"/>
<gene>
    <name evidence="2" type="ORF">GA0070603_1373</name>
</gene>
<evidence type="ECO:0000313" key="3">
    <source>
        <dbReference type="Proteomes" id="UP000198605"/>
    </source>
</evidence>
<dbReference type="GeneID" id="43278040"/>
<organism evidence="2 3">
    <name type="scientific">Micromonospora chersina</name>
    <dbReference type="NCBI Taxonomy" id="47854"/>
    <lineage>
        <taxon>Bacteria</taxon>
        <taxon>Bacillati</taxon>
        <taxon>Actinomycetota</taxon>
        <taxon>Actinomycetes</taxon>
        <taxon>Micromonosporales</taxon>
        <taxon>Micromonosporaceae</taxon>
        <taxon>Micromonospora</taxon>
    </lineage>
</organism>
<evidence type="ECO:0000313" key="2">
    <source>
        <dbReference type="EMBL" id="SCL52300.1"/>
    </source>
</evidence>
<keyword evidence="3" id="KW-1185">Reference proteome</keyword>
<dbReference type="Proteomes" id="UP000198605">
    <property type="component" value="Unassembled WGS sequence"/>
</dbReference>
<reference evidence="3" key="1">
    <citation type="submission" date="2016-06" db="EMBL/GenBank/DDBJ databases">
        <authorList>
            <person name="Varghese N."/>
            <person name="Submissions Spin"/>
        </authorList>
    </citation>
    <scope>NUCLEOTIDE SEQUENCE [LARGE SCALE GENOMIC DNA]</scope>
    <source>
        <strain evidence="3">DSM 44151</strain>
    </source>
</reference>
<dbReference type="RefSeq" id="WP_091308820.1">
    <property type="nucleotide sequence ID" value="NZ_FMIB01000002.1"/>
</dbReference>
<dbReference type="EMBL" id="FMIB01000002">
    <property type="protein sequence ID" value="SCL52300.1"/>
    <property type="molecule type" value="Genomic_DNA"/>
</dbReference>
<protein>
    <submittedName>
        <fullName evidence="2">Uncharacterized protein</fullName>
    </submittedName>
</protein>
<sequence length="70" mass="7650">MTTVLVTLAGVAVVVATVVGYVSWRDRLRRATEEDPAAVRAARAERHRRAAEREHAQHDGWNNGGHGFSG</sequence>
<accession>A0A1C6UE10</accession>
<dbReference type="AlphaFoldDB" id="A0A1C6UE10"/>
<feature type="region of interest" description="Disordered" evidence="1">
    <location>
        <begin position="31"/>
        <end position="70"/>
    </location>
</feature>
<evidence type="ECO:0000256" key="1">
    <source>
        <dbReference type="SAM" id="MobiDB-lite"/>
    </source>
</evidence>
<name>A0A1C6UE10_9ACTN</name>